<comment type="catalytic activity">
    <reaction evidence="1">
        <text>ATP + protein L-histidine = ADP + protein N-phospho-L-histidine.</text>
        <dbReference type="EC" id="2.7.13.3"/>
    </reaction>
</comment>
<accession>A0A2Z3GD02</accession>
<dbReference type="EC" id="2.7.13.3" evidence="2"/>
<dbReference type="EMBL" id="CP029145">
    <property type="protein sequence ID" value="AWM31449.1"/>
    <property type="molecule type" value="Genomic_DNA"/>
</dbReference>
<evidence type="ECO:0000313" key="4">
    <source>
        <dbReference type="EMBL" id="AWM31449.1"/>
    </source>
</evidence>
<evidence type="ECO:0000313" key="5">
    <source>
        <dbReference type="Proteomes" id="UP000245999"/>
    </source>
</evidence>
<protein>
    <recommendedName>
        <fullName evidence="2">histidine kinase</fullName>
        <ecNumber evidence="2">2.7.13.3</ecNumber>
    </recommendedName>
</protein>
<dbReference type="AlphaFoldDB" id="A0A2Z3GD02"/>
<dbReference type="RefSeq" id="WP_109652018.1">
    <property type="nucleotide sequence ID" value="NZ_CP029145.1"/>
</dbReference>
<dbReference type="SUPFAM" id="SSF55874">
    <property type="entry name" value="ATPase domain of HSP90 chaperone/DNA topoisomerase II/histidine kinase"/>
    <property type="match status" value="1"/>
</dbReference>
<organism evidence="4 5">
    <name type="scientific">Hymenobacter nivis</name>
    <dbReference type="NCBI Taxonomy" id="1850093"/>
    <lineage>
        <taxon>Bacteria</taxon>
        <taxon>Pseudomonadati</taxon>
        <taxon>Bacteroidota</taxon>
        <taxon>Cytophagia</taxon>
        <taxon>Cytophagales</taxon>
        <taxon>Hymenobacteraceae</taxon>
        <taxon>Hymenobacter</taxon>
    </lineage>
</organism>
<evidence type="ECO:0000259" key="3">
    <source>
        <dbReference type="Pfam" id="PF02518"/>
    </source>
</evidence>
<gene>
    <name evidence="4" type="ORF">DDQ68_00780</name>
</gene>
<reference evidence="5" key="1">
    <citation type="submission" date="2018-04" db="EMBL/GenBank/DDBJ databases">
        <title>Complete genome of Antarctic heterotrophic bacterium Hymenobacter nivis.</title>
        <authorList>
            <person name="Terashima M."/>
        </authorList>
    </citation>
    <scope>NUCLEOTIDE SEQUENCE [LARGE SCALE GENOMIC DNA]</scope>
    <source>
        <strain evidence="5">NBRC 111535</strain>
    </source>
</reference>
<dbReference type="PRINTS" id="PR00344">
    <property type="entry name" value="BCTRLSENSOR"/>
</dbReference>
<dbReference type="InterPro" id="IPR003594">
    <property type="entry name" value="HATPase_dom"/>
</dbReference>
<dbReference type="InterPro" id="IPR004358">
    <property type="entry name" value="Sig_transdc_His_kin-like_C"/>
</dbReference>
<name>A0A2Z3GD02_9BACT</name>
<dbReference type="Pfam" id="PF02518">
    <property type="entry name" value="HATPase_c"/>
    <property type="match status" value="1"/>
</dbReference>
<dbReference type="OrthoDB" id="34367at89966"/>
<feature type="domain" description="Histidine kinase/HSP90-like ATPase" evidence="3">
    <location>
        <begin position="8"/>
        <end position="49"/>
    </location>
</feature>
<dbReference type="Proteomes" id="UP000245999">
    <property type="component" value="Chromosome"/>
</dbReference>
<evidence type="ECO:0000256" key="1">
    <source>
        <dbReference type="ARBA" id="ARBA00000085"/>
    </source>
</evidence>
<dbReference type="InterPro" id="IPR036890">
    <property type="entry name" value="HATPase_C_sf"/>
</dbReference>
<dbReference type="Gene3D" id="3.30.565.10">
    <property type="entry name" value="Histidine kinase-like ATPase, C-terminal domain"/>
    <property type="match status" value="1"/>
</dbReference>
<keyword evidence="5" id="KW-1185">Reference proteome</keyword>
<proteinExistence type="predicted"/>
<sequence>MRACQGSRPGSSGLGLSISRKFIAAQGGQLWVESQPPAGCCVLFTLPVAG</sequence>
<dbReference type="KEGG" id="hnv:DDQ68_00780"/>
<evidence type="ECO:0000256" key="2">
    <source>
        <dbReference type="ARBA" id="ARBA00012438"/>
    </source>
</evidence>
<dbReference type="GO" id="GO:0004673">
    <property type="term" value="F:protein histidine kinase activity"/>
    <property type="evidence" value="ECO:0007669"/>
    <property type="project" value="UniProtKB-EC"/>
</dbReference>